<keyword evidence="5" id="KW-1185">Reference proteome</keyword>
<gene>
    <name evidence="4" type="ORF">EGT67_14005</name>
</gene>
<keyword evidence="3" id="KW-0472">Membrane</keyword>
<evidence type="ECO:0000256" key="1">
    <source>
        <dbReference type="SAM" id="Coils"/>
    </source>
</evidence>
<keyword evidence="1" id="KW-0175">Coiled coil</keyword>
<name>A0A3S3BD97_9NOCA</name>
<dbReference type="EMBL" id="RKLP01000007">
    <property type="protein sequence ID" value="RVW08654.1"/>
    <property type="molecule type" value="Genomic_DNA"/>
</dbReference>
<dbReference type="InterPro" id="IPR021522">
    <property type="entry name" value="MctB"/>
</dbReference>
<proteinExistence type="predicted"/>
<reference evidence="4 5" key="1">
    <citation type="submission" date="2018-11" db="EMBL/GenBank/DDBJ databases">
        <title>Rhodococcus spongicola sp. nov. and Rhodococcus xishaensis sp. nov. from marine sponges.</title>
        <authorList>
            <person name="Li L."/>
            <person name="Lin H.W."/>
        </authorList>
    </citation>
    <scope>NUCLEOTIDE SEQUENCE [LARGE SCALE GENOMIC DNA]</scope>
    <source>
        <strain evidence="4 5">CCTCC AB2014297</strain>
    </source>
</reference>
<evidence type="ECO:0000256" key="2">
    <source>
        <dbReference type="SAM" id="MobiDB-lite"/>
    </source>
</evidence>
<organism evidence="4 5">
    <name type="scientific">Prescottella agglutinans</name>
    <dbReference type="NCBI Taxonomy" id="1644129"/>
    <lineage>
        <taxon>Bacteria</taxon>
        <taxon>Bacillati</taxon>
        <taxon>Actinomycetota</taxon>
        <taxon>Actinomycetes</taxon>
        <taxon>Mycobacteriales</taxon>
        <taxon>Nocardiaceae</taxon>
        <taxon>Prescottella</taxon>
    </lineage>
</organism>
<keyword evidence="3" id="KW-0812">Transmembrane</keyword>
<feature type="coiled-coil region" evidence="1">
    <location>
        <begin position="41"/>
        <end position="68"/>
    </location>
</feature>
<dbReference type="GO" id="GO:0016020">
    <property type="term" value="C:membrane"/>
    <property type="evidence" value="ECO:0007669"/>
    <property type="project" value="InterPro"/>
</dbReference>
<evidence type="ECO:0000313" key="5">
    <source>
        <dbReference type="Proteomes" id="UP000286208"/>
    </source>
</evidence>
<sequence>MGSGALQVISMRQHAISIAAIFLALAIGVVLGAGLLSNGMLSGLRDDKAELQNQIEDLNEKNNQLGEQVTAADGFDSAVADRILRDTLAQRSVVVITTPDADPGDIEGVQRSVAQAGGAVTGRVALTESFVDSVNGDQLRTTVTNIIPAGIQLRTGAVDQGSLAGDLLGSVLLLNPQTAQPQTTPEERALALETLRGGGFIDFDGNVQPAQLAVVLTGSGDPGNTSGNRGAVIARFAGALDGRGAGAVLAGPPSAAEGNGPIAVVRADAAVASVLTTVDDLNREAGRITTVLALQEQLGGGSGRYGTGPGATAVTVGAPQP</sequence>
<feature type="compositionally biased region" description="Low complexity" evidence="2">
    <location>
        <begin position="310"/>
        <end position="321"/>
    </location>
</feature>
<accession>A0A3S3BD97</accession>
<evidence type="ECO:0000313" key="4">
    <source>
        <dbReference type="EMBL" id="RVW08654.1"/>
    </source>
</evidence>
<feature type="region of interest" description="Disordered" evidence="2">
    <location>
        <begin position="302"/>
        <end position="321"/>
    </location>
</feature>
<comment type="caution">
    <text evidence="4">The sequence shown here is derived from an EMBL/GenBank/DDBJ whole genome shotgun (WGS) entry which is preliminary data.</text>
</comment>
<keyword evidence="3" id="KW-1133">Transmembrane helix</keyword>
<feature type="transmembrane region" description="Helical" evidence="3">
    <location>
        <begin position="15"/>
        <end position="36"/>
    </location>
</feature>
<dbReference type="OrthoDB" id="4350157at2"/>
<dbReference type="Proteomes" id="UP000286208">
    <property type="component" value="Unassembled WGS sequence"/>
</dbReference>
<dbReference type="Pfam" id="PF11382">
    <property type="entry name" value="MctB"/>
    <property type="match status" value="1"/>
</dbReference>
<evidence type="ECO:0000256" key="3">
    <source>
        <dbReference type="SAM" id="Phobius"/>
    </source>
</evidence>
<protein>
    <submittedName>
        <fullName evidence="4">Copper transporter</fullName>
    </submittedName>
</protein>
<dbReference type="AlphaFoldDB" id="A0A3S3BD97"/>
<dbReference type="GO" id="GO:0055070">
    <property type="term" value="P:copper ion homeostasis"/>
    <property type="evidence" value="ECO:0007669"/>
    <property type="project" value="InterPro"/>
</dbReference>